<comment type="caution">
    <text evidence="1">The sequence shown here is derived from an EMBL/GenBank/DDBJ whole genome shotgun (WGS) entry which is preliminary data.</text>
</comment>
<evidence type="ECO:0008006" key="3">
    <source>
        <dbReference type="Google" id="ProtNLM"/>
    </source>
</evidence>
<feature type="non-terminal residue" evidence="1">
    <location>
        <position position="1"/>
    </location>
</feature>
<name>A0AAW4L2Q4_VIBCL</name>
<dbReference type="GO" id="GO:0006355">
    <property type="term" value="P:regulation of DNA-templated transcription"/>
    <property type="evidence" value="ECO:0007669"/>
    <property type="project" value="TreeGrafter"/>
</dbReference>
<gene>
    <name evidence="1" type="ORF">KIN13_19370</name>
</gene>
<sequence length="98" mass="10643">KQQGLGLTPGFETRLVSPDGQPVRSFSDVIMPVDGGLEDADIIVLPAFWDDFDALCTRYPQVLPWLREQHARGAVLCGEATGVFWLAEAGLLDGKEAT</sequence>
<dbReference type="InterPro" id="IPR029062">
    <property type="entry name" value="Class_I_gatase-like"/>
</dbReference>
<evidence type="ECO:0000313" key="1">
    <source>
        <dbReference type="EMBL" id="MBS7675570.1"/>
    </source>
</evidence>
<dbReference type="EMBL" id="JAHBND010000933">
    <property type="protein sequence ID" value="MBS7675570.1"/>
    <property type="molecule type" value="Genomic_DNA"/>
</dbReference>
<reference evidence="1" key="1">
    <citation type="submission" date="2021-05" db="EMBL/GenBank/DDBJ databases">
        <authorList>
            <person name="Stine C."/>
        </authorList>
    </citation>
    <scope>NUCLEOTIDE SEQUENCE</scope>
    <source>
        <strain evidence="1">TDS0091212</strain>
    </source>
</reference>
<dbReference type="InterPro" id="IPR052158">
    <property type="entry name" value="INH-QAR"/>
</dbReference>
<feature type="non-terminal residue" evidence="1">
    <location>
        <position position="98"/>
    </location>
</feature>
<dbReference type="Gene3D" id="3.40.50.880">
    <property type="match status" value="1"/>
</dbReference>
<reference evidence="1" key="2">
    <citation type="submission" date="2023-08" db="EMBL/GenBank/DDBJ databases">
        <title>Vibrio cholerae Outbreaks in Tanzania Exemplify Founder Flush: Simultaneous Increases in Population Size and Genetic Diversity.</title>
        <authorList>
            <person name="Debes A.K."/>
            <person name="Mohammed A."/>
            <person name="Maseke I."/>
            <person name="Almeida M."/>
            <person name="Li S."/>
            <person name="Matimba H."/>
            <person name="Joachim A."/>
            <person name="Mizinduko M."/>
            <person name="Nyanga S."/>
            <person name="Kelly M."/>
            <person name="Kachwamba Y."/>
            <person name="Schaffer A.M."/>
            <person name="Nyanga A.S."/>
            <person name="Mghamba J."/>
            <person name="Mosha F.S."/>
            <person name="Sack D.A."/>
            <person name="Stine O.C."/>
        </authorList>
    </citation>
    <scope>NUCLEOTIDE SEQUENCE</scope>
    <source>
        <strain evidence="1">TDS0091212</strain>
    </source>
</reference>
<protein>
    <recommendedName>
        <fullName evidence="3">AraC family transcriptional regulator</fullName>
    </recommendedName>
</protein>
<dbReference type="Proteomes" id="UP001196338">
    <property type="component" value="Unassembled WGS sequence"/>
</dbReference>
<evidence type="ECO:0000313" key="2">
    <source>
        <dbReference type="Proteomes" id="UP001196338"/>
    </source>
</evidence>
<organism evidence="1 2">
    <name type="scientific">Vibrio cholerae</name>
    <dbReference type="NCBI Taxonomy" id="666"/>
    <lineage>
        <taxon>Bacteria</taxon>
        <taxon>Pseudomonadati</taxon>
        <taxon>Pseudomonadota</taxon>
        <taxon>Gammaproteobacteria</taxon>
        <taxon>Vibrionales</taxon>
        <taxon>Vibrionaceae</taxon>
        <taxon>Vibrio</taxon>
    </lineage>
</organism>
<accession>A0AAW4L2Q4</accession>
<dbReference type="AlphaFoldDB" id="A0AAW4L2Q4"/>
<dbReference type="PANTHER" id="PTHR43130">
    <property type="entry name" value="ARAC-FAMILY TRANSCRIPTIONAL REGULATOR"/>
    <property type="match status" value="1"/>
</dbReference>
<dbReference type="SUPFAM" id="SSF52317">
    <property type="entry name" value="Class I glutamine amidotransferase-like"/>
    <property type="match status" value="1"/>
</dbReference>
<proteinExistence type="predicted"/>
<dbReference type="PANTHER" id="PTHR43130:SF11">
    <property type="entry name" value="TRANSCRIPTIONAL REGULATORY PROTEIN"/>
    <property type="match status" value="1"/>
</dbReference>